<name>A0A2N0SYI1_BIFLN</name>
<gene>
    <name evidence="2" type="ORF">APC1503_2058</name>
</gene>
<organism evidence="2 3">
    <name type="scientific">Bifidobacterium longum</name>
    <dbReference type="NCBI Taxonomy" id="216816"/>
    <lineage>
        <taxon>Bacteria</taxon>
        <taxon>Bacillati</taxon>
        <taxon>Actinomycetota</taxon>
        <taxon>Actinomycetes</taxon>
        <taxon>Bifidobacteriales</taxon>
        <taxon>Bifidobacteriaceae</taxon>
        <taxon>Bifidobacterium</taxon>
    </lineage>
</organism>
<protein>
    <submittedName>
        <fullName evidence="2">Uncharacterized protein</fullName>
    </submittedName>
</protein>
<dbReference type="RefSeq" id="WP_101011401.1">
    <property type="nucleotide sequence ID" value="NZ_PJDT01000031.1"/>
</dbReference>
<dbReference type="EMBL" id="PJDT01000031">
    <property type="protein sequence ID" value="PKC86843.1"/>
    <property type="molecule type" value="Genomic_DNA"/>
</dbReference>
<feature type="transmembrane region" description="Helical" evidence="1">
    <location>
        <begin position="21"/>
        <end position="47"/>
    </location>
</feature>
<keyword evidence="1" id="KW-0812">Transmembrane</keyword>
<keyword evidence="1" id="KW-1133">Transmembrane helix</keyword>
<dbReference type="AlphaFoldDB" id="A0A2N0SYI1"/>
<accession>A0A2N0SYI1</accession>
<dbReference type="Proteomes" id="UP000232654">
    <property type="component" value="Unassembled WGS sequence"/>
</dbReference>
<sequence>MDTGTVTQTAGQGAADFLTVLFAWMFTPTGAVLTLLLLAVGGVSVFMRIMGRSMRMLSVAARICAGLFFVWVISGVLEAMGIPIREWMQGIASQLPDLSVLLKAFLERLLFTAS</sequence>
<keyword evidence="1" id="KW-0472">Membrane</keyword>
<evidence type="ECO:0000256" key="1">
    <source>
        <dbReference type="SAM" id="Phobius"/>
    </source>
</evidence>
<evidence type="ECO:0000313" key="3">
    <source>
        <dbReference type="Proteomes" id="UP000232654"/>
    </source>
</evidence>
<evidence type="ECO:0000313" key="2">
    <source>
        <dbReference type="EMBL" id="PKC86843.1"/>
    </source>
</evidence>
<proteinExistence type="predicted"/>
<comment type="caution">
    <text evidence="2">The sequence shown here is derived from an EMBL/GenBank/DDBJ whole genome shotgun (WGS) entry which is preliminary data.</text>
</comment>
<reference evidence="2 3" key="1">
    <citation type="submission" date="2017-12" db="EMBL/GenBank/DDBJ databases">
        <title>Bifidobacterium longum APC/DPC strains.</title>
        <authorList>
            <person name="Arboleya S."/>
        </authorList>
    </citation>
    <scope>NUCLEOTIDE SEQUENCE [LARGE SCALE GENOMIC DNA]</scope>
    <source>
        <strain evidence="2 3">APC1503</strain>
    </source>
</reference>
<feature type="transmembrane region" description="Helical" evidence="1">
    <location>
        <begin position="59"/>
        <end position="77"/>
    </location>
</feature>